<dbReference type="OrthoDB" id="3885851at2759"/>
<dbReference type="Proteomes" id="UP000799441">
    <property type="component" value="Unassembled WGS sequence"/>
</dbReference>
<proteinExistence type="predicted"/>
<evidence type="ECO:0000313" key="1">
    <source>
        <dbReference type="EMBL" id="KAF2719436.1"/>
    </source>
</evidence>
<sequence length="246" mass="28302">MTAVPASPVSRVYGTVELLEYILLQILSDLHEVAAREDPRSHKSYHNARRISQVLRLTQVNRHWRSCILNSPHLSQALFLKPSTNSDHRSWYWSPSNAVISTASDGLARPKPPTLNPTIQVAFPWSPFRFWHLPLEQSNYTHVAYIVMKKEDVMDPTGECKEVKHLFDLNISVLDELLLSQPPIRAMEASVWDRDYTNWVEPGPILSQWLERVEFPNGATFGELRKRVQSMFIEHPEALSVRLITV</sequence>
<accession>A0A9P4Q6Q2</accession>
<reference evidence="1" key="1">
    <citation type="journal article" date="2020" name="Stud. Mycol.">
        <title>101 Dothideomycetes genomes: a test case for predicting lifestyles and emergence of pathogens.</title>
        <authorList>
            <person name="Haridas S."/>
            <person name="Albert R."/>
            <person name="Binder M."/>
            <person name="Bloem J."/>
            <person name="Labutti K."/>
            <person name="Salamov A."/>
            <person name="Andreopoulos B."/>
            <person name="Baker S."/>
            <person name="Barry K."/>
            <person name="Bills G."/>
            <person name="Bluhm B."/>
            <person name="Cannon C."/>
            <person name="Castanera R."/>
            <person name="Culley D."/>
            <person name="Daum C."/>
            <person name="Ezra D."/>
            <person name="Gonzalez J."/>
            <person name="Henrissat B."/>
            <person name="Kuo A."/>
            <person name="Liang C."/>
            <person name="Lipzen A."/>
            <person name="Lutzoni F."/>
            <person name="Magnuson J."/>
            <person name="Mondo S."/>
            <person name="Nolan M."/>
            <person name="Ohm R."/>
            <person name="Pangilinan J."/>
            <person name="Park H.-J."/>
            <person name="Ramirez L."/>
            <person name="Alfaro M."/>
            <person name="Sun H."/>
            <person name="Tritt A."/>
            <person name="Yoshinaga Y."/>
            <person name="Zwiers L.-H."/>
            <person name="Turgeon B."/>
            <person name="Goodwin S."/>
            <person name="Spatafora J."/>
            <person name="Crous P."/>
            <person name="Grigoriev I."/>
        </authorList>
    </citation>
    <scope>NUCLEOTIDE SEQUENCE</scope>
    <source>
        <strain evidence="1">CBS 116435</strain>
    </source>
</reference>
<protein>
    <recommendedName>
        <fullName evidence="3">F-box domain-containing protein</fullName>
    </recommendedName>
</protein>
<dbReference type="EMBL" id="MU003811">
    <property type="protein sequence ID" value="KAF2719436.1"/>
    <property type="molecule type" value="Genomic_DNA"/>
</dbReference>
<gene>
    <name evidence="1" type="ORF">K431DRAFT_286727</name>
</gene>
<dbReference type="AlphaFoldDB" id="A0A9P4Q6Q2"/>
<comment type="caution">
    <text evidence="1">The sequence shown here is derived from an EMBL/GenBank/DDBJ whole genome shotgun (WGS) entry which is preliminary data.</text>
</comment>
<evidence type="ECO:0000313" key="2">
    <source>
        <dbReference type="Proteomes" id="UP000799441"/>
    </source>
</evidence>
<organism evidence="1 2">
    <name type="scientific">Polychaeton citri CBS 116435</name>
    <dbReference type="NCBI Taxonomy" id="1314669"/>
    <lineage>
        <taxon>Eukaryota</taxon>
        <taxon>Fungi</taxon>
        <taxon>Dikarya</taxon>
        <taxon>Ascomycota</taxon>
        <taxon>Pezizomycotina</taxon>
        <taxon>Dothideomycetes</taxon>
        <taxon>Dothideomycetidae</taxon>
        <taxon>Capnodiales</taxon>
        <taxon>Capnodiaceae</taxon>
        <taxon>Polychaeton</taxon>
    </lineage>
</organism>
<keyword evidence="2" id="KW-1185">Reference proteome</keyword>
<evidence type="ECO:0008006" key="3">
    <source>
        <dbReference type="Google" id="ProtNLM"/>
    </source>
</evidence>
<name>A0A9P4Q6Q2_9PEZI</name>